<dbReference type="NCBIfam" id="TIGR01368">
    <property type="entry name" value="CPSaseIIsmall"/>
    <property type="match status" value="1"/>
</dbReference>
<dbReference type="PANTHER" id="PTHR43418">
    <property type="entry name" value="MULTIFUNCTIONAL TRYPTOPHAN BIOSYNTHESIS PROTEIN-RELATED"/>
    <property type="match status" value="1"/>
</dbReference>
<reference evidence="10 11" key="1">
    <citation type="submission" date="2020-08" db="EMBL/GenBank/DDBJ databases">
        <title>Genomic Encyclopedia of Type Strains, Phase IV (KMG-IV): sequencing the most valuable type-strain genomes for metagenomic binning, comparative biology and taxonomic classification.</title>
        <authorList>
            <person name="Goeker M."/>
        </authorList>
    </citation>
    <scope>NUCLEOTIDE SEQUENCE [LARGE SCALE GENOMIC DNA]</scope>
    <source>
        <strain evidence="10 11">DSM 11805</strain>
    </source>
</reference>
<feature type="domain" description="Carbamoyl-phosphate synthase small subunit N-terminal" evidence="9">
    <location>
        <begin position="1"/>
        <end position="131"/>
    </location>
</feature>
<dbReference type="PRINTS" id="PR00096">
    <property type="entry name" value="GATASE"/>
</dbReference>
<keyword evidence="5 8" id="KW-0067">ATP-binding</keyword>
<dbReference type="PROSITE" id="PS51273">
    <property type="entry name" value="GATASE_TYPE_1"/>
    <property type="match status" value="1"/>
</dbReference>
<dbReference type="Gene3D" id="3.40.50.880">
    <property type="match status" value="1"/>
</dbReference>
<dbReference type="SMART" id="SM01097">
    <property type="entry name" value="CPSase_sm_chain"/>
    <property type="match status" value="1"/>
</dbReference>
<feature type="binding site" evidence="8">
    <location>
        <position position="221"/>
    </location>
    <ligand>
        <name>L-glutamine</name>
        <dbReference type="ChEBI" id="CHEBI:58359"/>
    </ligand>
</feature>
<dbReference type="InterPro" id="IPR036480">
    <property type="entry name" value="CarbP_synth_ssu_N_sf"/>
</dbReference>
<dbReference type="InterPro" id="IPR017926">
    <property type="entry name" value="GATASE"/>
</dbReference>
<dbReference type="NCBIfam" id="NF009475">
    <property type="entry name" value="PRK12838.1"/>
    <property type="match status" value="1"/>
</dbReference>
<dbReference type="AlphaFoldDB" id="A0A841RP14"/>
<comment type="function">
    <text evidence="8">Small subunit of the glutamine-dependent carbamoyl phosphate synthetase (CPSase). CPSase catalyzes the formation of carbamoyl phosphate from the ammonia moiety of glutamine, carbonate, and phosphate donated by ATP, constituting the first step of 2 biosynthetic pathways, one leading to arginine and/or urea and the other to pyrimidine nucleotides. The small subunit (glutamine amidotransferase) binds and cleaves glutamine to supply the large subunit with the substrate ammonia.</text>
</comment>
<comment type="pathway">
    <text evidence="8">Pyrimidine metabolism; UMP biosynthesis via de novo pathway; (S)-dihydroorotate from bicarbonate: step 1/3.</text>
</comment>
<evidence type="ECO:0000313" key="11">
    <source>
        <dbReference type="Proteomes" id="UP000572212"/>
    </source>
</evidence>
<dbReference type="UniPathway" id="UPA00068">
    <property type="reaction ID" value="UER00171"/>
</dbReference>
<comment type="catalytic activity">
    <reaction evidence="8">
        <text>L-glutamine + H2O = L-glutamate + NH4(+)</text>
        <dbReference type="Rhea" id="RHEA:15889"/>
        <dbReference type="ChEBI" id="CHEBI:15377"/>
        <dbReference type="ChEBI" id="CHEBI:28938"/>
        <dbReference type="ChEBI" id="CHEBI:29985"/>
        <dbReference type="ChEBI" id="CHEBI:58359"/>
    </reaction>
</comment>
<dbReference type="EC" id="6.3.5.5" evidence="8"/>
<accession>A0A841RP14</accession>
<dbReference type="Pfam" id="PF00117">
    <property type="entry name" value="GATase"/>
    <property type="match status" value="1"/>
</dbReference>
<dbReference type="PANTHER" id="PTHR43418:SF7">
    <property type="entry name" value="CARBAMOYL-PHOSPHATE SYNTHASE SMALL CHAIN"/>
    <property type="match status" value="1"/>
</dbReference>
<dbReference type="InterPro" id="IPR029062">
    <property type="entry name" value="Class_I_gatase-like"/>
</dbReference>
<dbReference type="Gene3D" id="3.50.30.20">
    <property type="entry name" value="Carbamoyl-phosphate synthase small subunit, N-terminal domain"/>
    <property type="match status" value="1"/>
</dbReference>
<evidence type="ECO:0000256" key="4">
    <source>
        <dbReference type="ARBA" id="ARBA00022741"/>
    </source>
</evidence>
<feature type="binding site" evidence="8">
    <location>
        <position position="291"/>
    </location>
    <ligand>
        <name>L-glutamine</name>
        <dbReference type="ChEBI" id="CHEBI:58359"/>
    </ligand>
</feature>
<proteinExistence type="inferred from homology"/>
<dbReference type="GO" id="GO:0044205">
    <property type="term" value="P:'de novo' UMP biosynthetic process"/>
    <property type="evidence" value="ECO:0007669"/>
    <property type="project" value="UniProtKB-UniRule"/>
</dbReference>
<organism evidence="10 11">
    <name type="scientific">Gracilibacillus halotolerans</name>
    <dbReference type="NCBI Taxonomy" id="74386"/>
    <lineage>
        <taxon>Bacteria</taxon>
        <taxon>Bacillati</taxon>
        <taxon>Bacillota</taxon>
        <taxon>Bacilli</taxon>
        <taxon>Bacillales</taxon>
        <taxon>Bacillaceae</taxon>
        <taxon>Gracilibacillus</taxon>
    </lineage>
</organism>
<keyword evidence="3 8" id="KW-0436">Ligase</keyword>
<dbReference type="Pfam" id="PF00988">
    <property type="entry name" value="CPSase_sm_chain"/>
    <property type="match status" value="1"/>
</dbReference>
<feature type="region of interest" description="CPSase" evidence="8">
    <location>
        <begin position="1"/>
        <end position="170"/>
    </location>
</feature>
<feature type="binding site" evidence="8">
    <location>
        <position position="45"/>
    </location>
    <ligand>
        <name>L-glutamine</name>
        <dbReference type="ChEBI" id="CHEBI:58359"/>
    </ligand>
</feature>
<keyword evidence="8" id="KW-0665">Pyrimidine biosynthesis</keyword>
<feature type="binding site" evidence="8">
    <location>
        <position position="247"/>
    </location>
    <ligand>
        <name>L-glutamine</name>
        <dbReference type="ChEBI" id="CHEBI:58359"/>
    </ligand>
</feature>
<dbReference type="Proteomes" id="UP000572212">
    <property type="component" value="Unassembled WGS sequence"/>
</dbReference>
<feature type="binding site" evidence="8">
    <location>
        <position position="250"/>
    </location>
    <ligand>
        <name>L-glutamine</name>
        <dbReference type="ChEBI" id="CHEBI:58359"/>
    </ligand>
</feature>
<evidence type="ECO:0000256" key="8">
    <source>
        <dbReference type="HAMAP-Rule" id="MF_01209"/>
    </source>
</evidence>
<comment type="caution">
    <text evidence="10">The sequence shown here is derived from an EMBL/GenBank/DDBJ whole genome shotgun (WGS) entry which is preliminary data.</text>
</comment>
<evidence type="ECO:0000256" key="1">
    <source>
        <dbReference type="ARBA" id="ARBA00005077"/>
    </source>
</evidence>
<dbReference type="InterPro" id="IPR002474">
    <property type="entry name" value="CarbamoylP_synth_ssu_N"/>
</dbReference>
<dbReference type="InterPro" id="IPR006274">
    <property type="entry name" value="CarbamoylP_synth_ssu"/>
</dbReference>
<dbReference type="GO" id="GO:0006541">
    <property type="term" value="P:glutamine metabolic process"/>
    <property type="evidence" value="ECO:0007669"/>
    <property type="project" value="InterPro"/>
</dbReference>
<keyword evidence="8" id="KW-0028">Amino-acid biosynthesis</keyword>
<dbReference type="InterPro" id="IPR035686">
    <property type="entry name" value="CPSase_GATase1"/>
</dbReference>
<gene>
    <name evidence="8" type="primary">carA</name>
    <name evidence="10" type="ORF">GGQ92_001926</name>
</gene>
<feature type="binding site" evidence="8">
    <location>
        <position position="290"/>
    </location>
    <ligand>
        <name>L-glutamine</name>
        <dbReference type="ChEBI" id="CHEBI:58359"/>
    </ligand>
</feature>
<evidence type="ECO:0000256" key="3">
    <source>
        <dbReference type="ARBA" id="ARBA00022598"/>
    </source>
</evidence>
<dbReference type="UniPathway" id="UPA00070">
    <property type="reaction ID" value="UER00115"/>
</dbReference>
<feature type="binding site" evidence="8">
    <location>
        <position position="219"/>
    </location>
    <ligand>
        <name>L-glutamine</name>
        <dbReference type="ChEBI" id="CHEBI:58359"/>
    </ligand>
</feature>
<evidence type="ECO:0000313" key="10">
    <source>
        <dbReference type="EMBL" id="MBB6513136.1"/>
    </source>
</evidence>
<dbReference type="GO" id="GO:0006207">
    <property type="term" value="P:'de novo' pyrimidine nucleobase biosynthetic process"/>
    <property type="evidence" value="ECO:0007669"/>
    <property type="project" value="InterPro"/>
</dbReference>
<keyword evidence="4 8" id="KW-0547">Nucleotide-binding</keyword>
<dbReference type="CDD" id="cd01744">
    <property type="entry name" value="GATase1_CPSase"/>
    <property type="match status" value="1"/>
</dbReference>
<comment type="pathway">
    <text evidence="1 8">Amino-acid biosynthesis; L-arginine biosynthesis; carbamoyl phosphate from bicarbonate: step 1/1.</text>
</comment>
<dbReference type="GO" id="GO:0006526">
    <property type="term" value="P:L-arginine biosynthetic process"/>
    <property type="evidence" value="ECO:0007669"/>
    <property type="project" value="UniProtKB-UniRule"/>
</dbReference>
<comment type="similarity">
    <text evidence="2 8">Belongs to the CarA family.</text>
</comment>
<dbReference type="SUPFAM" id="SSF52021">
    <property type="entry name" value="Carbamoyl phosphate synthetase, small subunit N-terminal domain"/>
    <property type="match status" value="1"/>
</dbReference>
<comment type="caution">
    <text evidence="8">Lacks conserved residue(s) required for the propagation of feature annotation.</text>
</comment>
<comment type="catalytic activity">
    <reaction evidence="7 8">
        <text>hydrogencarbonate + L-glutamine + 2 ATP + H2O = carbamoyl phosphate + L-glutamate + 2 ADP + phosphate + 2 H(+)</text>
        <dbReference type="Rhea" id="RHEA:18633"/>
        <dbReference type="ChEBI" id="CHEBI:15377"/>
        <dbReference type="ChEBI" id="CHEBI:15378"/>
        <dbReference type="ChEBI" id="CHEBI:17544"/>
        <dbReference type="ChEBI" id="CHEBI:29985"/>
        <dbReference type="ChEBI" id="CHEBI:30616"/>
        <dbReference type="ChEBI" id="CHEBI:43474"/>
        <dbReference type="ChEBI" id="CHEBI:58228"/>
        <dbReference type="ChEBI" id="CHEBI:58359"/>
        <dbReference type="ChEBI" id="CHEBI:456216"/>
        <dbReference type="EC" id="6.3.5.5"/>
    </reaction>
</comment>
<sequence length="361" mass="39955">MKGYLVLNTGEVFEGDWIGSDKVSEGEVVFNTAMTGYDAIIQNPSYTGQIVVLTYPLIGNCGYPEMEDGIGTLSLSGVIVSSINDHPEYENTSLSLTETLDKYNIPALSGIDTRSLTKLIRQYEEIYGKITTNPDEKPNFVPKNEPMTPTVSVKEPITFFSKNHSVQLTPHIVLVDFGYKQSILDSLLEWGCQVTVMPYDTTFESIRKLDPDGVLYSNGPGNPEQLSSVLPNVKKVSETYPTLGISLGHQLLALAYGAKTSRLPSGHRGANHPVKEKATGKVYMTTQNHGYTVVNDSIDSSEWDISFTHVNDQSVEGLSHKHYPIWTVQFDPEAQYGPIDTQQLFNELLNKMVAKGEKQHA</sequence>
<feature type="active site" evidence="8">
    <location>
        <position position="333"/>
    </location>
</feature>
<evidence type="ECO:0000259" key="9">
    <source>
        <dbReference type="SMART" id="SM01097"/>
    </source>
</evidence>
<comment type="subunit">
    <text evidence="8">Composed of two chains; the small (or glutamine) chain promotes the hydrolysis of glutamine to ammonia, which is used by the large (or ammonia) chain to synthesize carbamoyl phosphate. Tetramer of heterodimers (alpha,beta)4.</text>
</comment>
<keyword evidence="8" id="KW-0055">Arginine biosynthesis</keyword>
<evidence type="ECO:0000256" key="5">
    <source>
        <dbReference type="ARBA" id="ARBA00022840"/>
    </source>
</evidence>
<dbReference type="InterPro" id="IPR050472">
    <property type="entry name" value="Anth_synth/Amidotransfase"/>
</dbReference>
<dbReference type="SUPFAM" id="SSF52317">
    <property type="entry name" value="Class I glutamine amidotransferase-like"/>
    <property type="match status" value="1"/>
</dbReference>
<dbReference type="GO" id="GO:0004088">
    <property type="term" value="F:carbamoyl-phosphate synthase (glutamine-hydrolyzing) activity"/>
    <property type="evidence" value="ECO:0007669"/>
    <property type="project" value="UniProtKB-UniRule"/>
</dbReference>
<dbReference type="RefSeq" id="WP_184247763.1">
    <property type="nucleotide sequence ID" value="NZ_BAAACU010000064.1"/>
</dbReference>
<evidence type="ECO:0000256" key="7">
    <source>
        <dbReference type="ARBA" id="ARBA00048816"/>
    </source>
</evidence>
<dbReference type="EMBL" id="JACHON010000008">
    <property type="protein sequence ID" value="MBB6513136.1"/>
    <property type="molecule type" value="Genomic_DNA"/>
</dbReference>
<keyword evidence="11" id="KW-1185">Reference proteome</keyword>
<keyword evidence="6 8" id="KW-0315">Glutamine amidotransferase</keyword>
<dbReference type="GO" id="GO:0005524">
    <property type="term" value="F:ATP binding"/>
    <property type="evidence" value="ECO:0007669"/>
    <property type="project" value="UniProtKB-UniRule"/>
</dbReference>
<evidence type="ECO:0000256" key="2">
    <source>
        <dbReference type="ARBA" id="ARBA00007800"/>
    </source>
</evidence>
<evidence type="ECO:0000256" key="6">
    <source>
        <dbReference type="ARBA" id="ARBA00022962"/>
    </source>
</evidence>
<dbReference type="PRINTS" id="PR00099">
    <property type="entry name" value="CPSGATASE"/>
</dbReference>
<dbReference type="HAMAP" id="MF_01209">
    <property type="entry name" value="CPSase_S_chain"/>
    <property type="match status" value="1"/>
</dbReference>
<feature type="binding site" evidence="8">
    <location>
        <position position="288"/>
    </location>
    <ligand>
        <name>L-glutamine</name>
        <dbReference type="ChEBI" id="CHEBI:58359"/>
    </ligand>
</feature>
<protein>
    <recommendedName>
        <fullName evidence="8">Carbamoyl phosphate synthase small chain</fullName>
        <ecNumber evidence="8">6.3.5.5</ecNumber>
    </recommendedName>
    <alternativeName>
        <fullName evidence="8">Carbamoyl phosphate synthetase glutamine chain</fullName>
    </alternativeName>
</protein>
<name>A0A841RP14_9BACI</name>